<keyword evidence="2" id="KW-0732">Signal</keyword>
<evidence type="ECO:0000313" key="6">
    <source>
        <dbReference type="EMBL" id="VXA86414.1"/>
    </source>
</evidence>
<keyword evidence="1" id="KW-0175">Coiled coil</keyword>
<dbReference type="STRING" id="654.AMS64_06940"/>
<evidence type="ECO:0000313" key="9">
    <source>
        <dbReference type="Proteomes" id="UP000439123"/>
    </source>
</evidence>
<evidence type="ECO:0000313" key="4">
    <source>
        <dbReference type="EMBL" id="TND57440.1"/>
    </source>
</evidence>
<accession>A0A318DPF1</accession>
<accession>A0A0T6RGW8</accession>
<dbReference type="Proteomes" id="UP000796104">
    <property type="component" value="Unassembled WGS sequence"/>
</dbReference>
<feature type="chain" id="PRO_5009800895" evidence="2">
    <location>
        <begin position="19"/>
        <end position="130"/>
    </location>
</feature>
<feature type="coiled-coil region" evidence="1">
    <location>
        <begin position="67"/>
        <end position="127"/>
    </location>
</feature>
<reference evidence="6 9" key="5">
    <citation type="submission" date="2019-10" db="EMBL/GenBank/DDBJ databases">
        <authorList>
            <person name="Karimi E."/>
        </authorList>
    </citation>
    <scope>NUCLEOTIDE SEQUENCE [LARGE SCALE GENOMIC DNA]</scope>
    <source>
        <strain evidence="6">Aeromonas sp. 8C</strain>
    </source>
</reference>
<dbReference type="EMBL" id="PDXJ01000001">
    <property type="protein sequence ID" value="TND57440.1"/>
    <property type="molecule type" value="Genomic_DNA"/>
</dbReference>
<reference evidence="4" key="4">
    <citation type="journal article" date="2019" name="PLoS ONE">
        <title>Identification and characterization of putative Aeromonas spp. T3SS effectors.</title>
        <authorList>
            <person name="Rangel L.T."/>
            <person name="Marden J."/>
            <person name="Colston S."/>
            <person name="Setubal J.C."/>
            <person name="Graf J."/>
            <person name="Gogarten J.P."/>
        </authorList>
    </citation>
    <scope>NUCLEOTIDE SEQUENCE</scope>
    <source>
        <strain evidence="4">BAQ071013-135</strain>
    </source>
</reference>
<dbReference type="Pfam" id="PF06476">
    <property type="entry name" value="DUF1090"/>
    <property type="match status" value="1"/>
</dbReference>
<dbReference type="EMBL" id="CABWLC010000016">
    <property type="protein sequence ID" value="VXA86414.1"/>
    <property type="molecule type" value="Genomic_DNA"/>
</dbReference>
<dbReference type="Proteomes" id="UP000076809">
    <property type="component" value="Chromosome"/>
</dbReference>
<evidence type="ECO:0000313" key="7">
    <source>
        <dbReference type="Proteomes" id="UP000076809"/>
    </source>
</evidence>
<evidence type="ECO:0000256" key="2">
    <source>
        <dbReference type="SAM" id="SignalP"/>
    </source>
</evidence>
<evidence type="ECO:0000313" key="5">
    <source>
        <dbReference type="EMBL" id="TYD43102.1"/>
    </source>
</evidence>
<protein>
    <submittedName>
        <fullName evidence="4">DUF1090 domain-containing protein</fullName>
    </submittedName>
</protein>
<evidence type="ECO:0000313" key="8">
    <source>
        <dbReference type="Proteomes" id="UP000323129"/>
    </source>
</evidence>
<evidence type="ECO:0000313" key="3">
    <source>
        <dbReference type="EMBL" id="ANB54457.1"/>
    </source>
</evidence>
<dbReference type="EMBL" id="CP014774">
    <property type="protein sequence ID" value="ANB54457.1"/>
    <property type="molecule type" value="Genomic_DNA"/>
</dbReference>
<reference evidence="5 8" key="2">
    <citation type="submission" date="2017-08" db="EMBL/GenBank/DDBJ databases">
        <title>Aeromonas veronii bv sobria strain NS22 whole genome sequencing.</title>
        <authorList>
            <person name="Katharios P."/>
            <person name="Ha V.Q."/>
            <person name="Smyrli M."/>
        </authorList>
    </citation>
    <scope>NUCLEOTIDE SEQUENCE [LARGE SCALE GENOMIC DNA]</scope>
    <source>
        <strain evidence="5 8">NS22</strain>
    </source>
</reference>
<evidence type="ECO:0000256" key="1">
    <source>
        <dbReference type="SAM" id="Coils"/>
    </source>
</evidence>
<dbReference type="AlphaFoldDB" id="A0A0T6RGW8"/>
<dbReference type="Proteomes" id="UP000439123">
    <property type="component" value="Unassembled WGS sequence"/>
</dbReference>
<accession>A0A653L672</accession>
<sequence length="130" mass="14387">MWKVLGAGLLLLAGQAFGSEAVGCKARLQAVNDQLVFAKAHNNAGQIAGLEQAARNIKANCTDEGLLKEQKERVNKLRGEVDERLLELQEARVSGKPEKIAKRQARLEESQTRMLEAQRELDKLIRLVGK</sequence>
<dbReference type="RefSeq" id="WP_005334898.1">
    <property type="nucleotide sequence ID" value="NZ_AP027933.1"/>
</dbReference>
<dbReference type="EMBL" id="NQMC01000043">
    <property type="protein sequence ID" value="TYD43102.1"/>
    <property type="molecule type" value="Genomic_DNA"/>
</dbReference>
<reference evidence="3 7" key="1">
    <citation type="journal article" date="2016" name="J. Clin. Microbiol.">
        <title>Detection and Whole-Genome Sequencing of Carbapenemase-Producing Aeromonas hydrophila Isolates from Routine Perirectal Surveillance Culture.</title>
        <authorList>
            <person name="Hughes H.Y."/>
            <person name="Conlan S.P."/>
            <person name="Lau A.F."/>
            <person name="Dekker J.P."/>
            <person name="Michelin A.V."/>
            <person name="Youn J.H."/>
            <person name="Henderson D.K."/>
            <person name="Frank K.M."/>
            <person name="Segre J.A."/>
            <person name="Palmore T.N."/>
        </authorList>
    </citation>
    <scope>NUCLEOTIDE SEQUENCE [LARGE SCALE GENOMIC DNA]</scope>
    <source>
        <strain evidence="3 7">AVNIH1</strain>
    </source>
</reference>
<gene>
    <name evidence="6" type="ORF">AERO8C_30001</name>
    <name evidence="4" type="ORF">CF123_01245</name>
    <name evidence="5" type="ORF">CJF24_14740</name>
    <name evidence="3" type="ORF">WM43_18265</name>
</gene>
<name>A0A0T6RGW8_AERVE</name>
<organism evidence="6 9">
    <name type="scientific">Aeromonas veronii</name>
    <dbReference type="NCBI Taxonomy" id="654"/>
    <lineage>
        <taxon>Bacteria</taxon>
        <taxon>Pseudomonadati</taxon>
        <taxon>Pseudomonadota</taxon>
        <taxon>Gammaproteobacteria</taxon>
        <taxon>Aeromonadales</taxon>
        <taxon>Aeromonadaceae</taxon>
        <taxon>Aeromonas</taxon>
    </lineage>
</organism>
<feature type="signal peptide" evidence="2">
    <location>
        <begin position="1"/>
        <end position="18"/>
    </location>
</feature>
<keyword evidence="8" id="KW-1185">Reference proteome</keyword>
<dbReference type="Proteomes" id="UP000323129">
    <property type="component" value="Unassembled WGS sequence"/>
</dbReference>
<reference evidence="4" key="3">
    <citation type="submission" date="2017-10" db="EMBL/GenBank/DDBJ databases">
        <authorList>
            <person name="Colston S.M."/>
            <person name="Graf J."/>
        </authorList>
    </citation>
    <scope>NUCLEOTIDE SEQUENCE</scope>
    <source>
        <strain evidence="4">BAQ071013-135</strain>
    </source>
</reference>
<proteinExistence type="predicted"/>
<dbReference type="InterPro" id="IPR009468">
    <property type="entry name" value="DUF1090"/>
</dbReference>